<name>A0A370T9F6_9HELO</name>
<organism evidence="1 2">
    <name type="scientific">Venustampulla echinocandica</name>
    <dbReference type="NCBI Taxonomy" id="2656787"/>
    <lineage>
        <taxon>Eukaryota</taxon>
        <taxon>Fungi</taxon>
        <taxon>Dikarya</taxon>
        <taxon>Ascomycota</taxon>
        <taxon>Pezizomycotina</taxon>
        <taxon>Leotiomycetes</taxon>
        <taxon>Helotiales</taxon>
        <taxon>Pleuroascaceae</taxon>
        <taxon>Venustampulla</taxon>
    </lineage>
</organism>
<accession>A0A370T9F6</accession>
<dbReference type="AlphaFoldDB" id="A0A370T9F6"/>
<dbReference type="GeneID" id="43603338"/>
<keyword evidence="2" id="KW-1185">Reference proteome</keyword>
<protein>
    <submittedName>
        <fullName evidence="1">Uncharacterized protein</fullName>
    </submittedName>
</protein>
<gene>
    <name evidence="1" type="ORF">BP5553_10489</name>
</gene>
<comment type="caution">
    <text evidence="1">The sequence shown here is derived from an EMBL/GenBank/DDBJ whole genome shotgun (WGS) entry which is preliminary data.</text>
</comment>
<evidence type="ECO:0000313" key="1">
    <source>
        <dbReference type="EMBL" id="RDL30211.1"/>
    </source>
</evidence>
<dbReference type="EMBL" id="NPIC01000016">
    <property type="protein sequence ID" value="RDL30211.1"/>
    <property type="molecule type" value="Genomic_DNA"/>
</dbReference>
<sequence>MPAEQCIFSYRNTSIPEMSLEFGSTISWIVTTFRDLLTEQPVLSFTGIESGKIGYEPSMSPAERFVHGRQVLTRAATSTSYLGEKTVWTKKTDSHYDICFVEVVIANGQETSSIKGYRRYQAIYIEHQSIITLELKILNKQLPDEESVQLQLSREELTGFTHILCAASWFDEEPVVGMAELNTFGGGIDSINTRRKLLMGMGRIAAGQFGRWVRQEMEVKNKPA</sequence>
<proteinExistence type="predicted"/>
<dbReference type="RefSeq" id="XP_031864819.1">
    <property type="nucleotide sequence ID" value="XM_032019112.1"/>
</dbReference>
<dbReference type="Proteomes" id="UP000254866">
    <property type="component" value="Unassembled WGS sequence"/>
</dbReference>
<evidence type="ECO:0000313" key="2">
    <source>
        <dbReference type="Proteomes" id="UP000254866"/>
    </source>
</evidence>
<reference evidence="1 2" key="1">
    <citation type="journal article" date="2018" name="IMA Fungus">
        <title>IMA Genome-F 9: Draft genome sequence of Annulohypoxylon stygium, Aspergillus mulundensis, Berkeleyomyces basicola (syn. Thielaviopsis basicola), Ceratocystis smalleyi, two Cercospora beticola strains, Coleophoma cylindrospora, Fusarium fracticaudum, Phialophora cf. hyalina, and Morchella septimelata.</title>
        <authorList>
            <person name="Wingfield B.D."/>
            <person name="Bills G.F."/>
            <person name="Dong Y."/>
            <person name="Huang W."/>
            <person name="Nel W.J."/>
            <person name="Swalarsk-Parry B.S."/>
            <person name="Vaghefi N."/>
            <person name="Wilken P.M."/>
            <person name="An Z."/>
            <person name="de Beer Z.W."/>
            <person name="De Vos L."/>
            <person name="Chen L."/>
            <person name="Duong T.A."/>
            <person name="Gao Y."/>
            <person name="Hammerbacher A."/>
            <person name="Kikkert J.R."/>
            <person name="Li Y."/>
            <person name="Li H."/>
            <person name="Li K."/>
            <person name="Li Q."/>
            <person name="Liu X."/>
            <person name="Ma X."/>
            <person name="Naidoo K."/>
            <person name="Pethybridge S.J."/>
            <person name="Sun J."/>
            <person name="Steenkamp E.T."/>
            <person name="van der Nest M.A."/>
            <person name="van Wyk S."/>
            <person name="Wingfield M.J."/>
            <person name="Xiong C."/>
            <person name="Yue Q."/>
            <person name="Zhang X."/>
        </authorList>
    </citation>
    <scope>NUCLEOTIDE SEQUENCE [LARGE SCALE GENOMIC DNA]</scope>
    <source>
        <strain evidence="1 2">BP 5553</strain>
    </source>
</reference>